<gene>
    <name evidence="2" type="ORF">WH47_08476</name>
</gene>
<protein>
    <submittedName>
        <fullName evidence="2">Uncharacterized protein</fullName>
    </submittedName>
</protein>
<dbReference type="EMBL" id="KQ414864">
    <property type="protein sequence ID" value="KOC60014.1"/>
    <property type="molecule type" value="Genomic_DNA"/>
</dbReference>
<evidence type="ECO:0000313" key="3">
    <source>
        <dbReference type="Proteomes" id="UP000053825"/>
    </source>
</evidence>
<accession>A0A0L7QN69</accession>
<reference evidence="2 3" key="1">
    <citation type="submission" date="2015-07" db="EMBL/GenBank/DDBJ databases">
        <title>The genome of Habropoda laboriosa.</title>
        <authorList>
            <person name="Pan H."/>
            <person name="Kapheim K."/>
        </authorList>
    </citation>
    <scope>NUCLEOTIDE SEQUENCE [LARGE SCALE GENOMIC DNA]</scope>
    <source>
        <strain evidence="2">0110345459</strain>
    </source>
</reference>
<evidence type="ECO:0000256" key="1">
    <source>
        <dbReference type="SAM" id="MobiDB-lite"/>
    </source>
</evidence>
<evidence type="ECO:0000313" key="2">
    <source>
        <dbReference type="EMBL" id="KOC60014.1"/>
    </source>
</evidence>
<proteinExistence type="predicted"/>
<sequence>SGHDPARAPARSISLSQEHRNTGRIALSPTGRRSISYEYCCPRRYMTSSTAWCSPKICTEARIWTSLPLTHVALFIPKCHVNRRRTAAVERCIRVVECV</sequence>
<feature type="region of interest" description="Disordered" evidence="1">
    <location>
        <begin position="1"/>
        <end position="23"/>
    </location>
</feature>
<feature type="non-terminal residue" evidence="2">
    <location>
        <position position="1"/>
    </location>
</feature>
<keyword evidence="3" id="KW-1185">Reference proteome</keyword>
<organism evidence="2 3">
    <name type="scientific">Habropoda laboriosa</name>
    <dbReference type="NCBI Taxonomy" id="597456"/>
    <lineage>
        <taxon>Eukaryota</taxon>
        <taxon>Metazoa</taxon>
        <taxon>Ecdysozoa</taxon>
        <taxon>Arthropoda</taxon>
        <taxon>Hexapoda</taxon>
        <taxon>Insecta</taxon>
        <taxon>Pterygota</taxon>
        <taxon>Neoptera</taxon>
        <taxon>Endopterygota</taxon>
        <taxon>Hymenoptera</taxon>
        <taxon>Apocrita</taxon>
        <taxon>Aculeata</taxon>
        <taxon>Apoidea</taxon>
        <taxon>Anthophila</taxon>
        <taxon>Apidae</taxon>
        <taxon>Habropoda</taxon>
    </lineage>
</organism>
<dbReference type="AlphaFoldDB" id="A0A0L7QN69"/>
<dbReference type="Proteomes" id="UP000053825">
    <property type="component" value="Unassembled WGS sequence"/>
</dbReference>
<name>A0A0L7QN69_9HYME</name>